<feature type="transmembrane region" description="Helical" evidence="1">
    <location>
        <begin position="56"/>
        <end position="83"/>
    </location>
</feature>
<protein>
    <submittedName>
        <fullName evidence="2">Uncharacterized protein</fullName>
    </submittedName>
</protein>
<gene>
    <name evidence="2" type="ORF">FRUB_07239</name>
</gene>
<dbReference type="EMBL" id="NIDE01000014">
    <property type="protein sequence ID" value="OWK38119.1"/>
    <property type="molecule type" value="Genomic_DNA"/>
</dbReference>
<dbReference type="Proteomes" id="UP000214646">
    <property type="component" value="Unassembled WGS sequence"/>
</dbReference>
<keyword evidence="1" id="KW-1133">Transmembrane helix</keyword>
<proteinExistence type="predicted"/>
<organism evidence="2 3">
    <name type="scientific">Fimbriiglobus ruber</name>
    <dbReference type="NCBI Taxonomy" id="1908690"/>
    <lineage>
        <taxon>Bacteria</taxon>
        <taxon>Pseudomonadati</taxon>
        <taxon>Planctomycetota</taxon>
        <taxon>Planctomycetia</taxon>
        <taxon>Gemmatales</taxon>
        <taxon>Gemmataceae</taxon>
        <taxon>Fimbriiglobus</taxon>
    </lineage>
</organism>
<accession>A0A225DLN9</accession>
<evidence type="ECO:0000313" key="2">
    <source>
        <dbReference type="EMBL" id="OWK38119.1"/>
    </source>
</evidence>
<name>A0A225DLN9_9BACT</name>
<keyword evidence="3" id="KW-1185">Reference proteome</keyword>
<reference evidence="3" key="1">
    <citation type="submission" date="2017-06" db="EMBL/GenBank/DDBJ databases">
        <title>Genome analysis of Fimbriiglobus ruber SP5, the first member of the order Planctomycetales with confirmed chitinolytic capability.</title>
        <authorList>
            <person name="Ravin N.V."/>
            <person name="Rakitin A.L."/>
            <person name="Ivanova A.A."/>
            <person name="Beletsky A.V."/>
            <person name="Kulichevskaya I.S."/>
            <person name="Mardanov A.V."/>
            <person name="Dedysh S.N."/>
        </authorList>
    </citation>
    <scope>NUCLEOTIDE SEQUENCE [LARGE SCALE GENOMIC DNA]</scope>
    <source>
        <strain evidence="3">SP5</strain>
    </source>
</reference>
<keyword evidence="1" id="KW-0812">Transmembrane</keyword>
<sequence length="89" mass="9219">MLVVVVAGMQGVYARSQVPVLAASGWAHEHPGQLPHTMTHPPAPSPASAHVPVRHVAVVVVLDVLVVLVLVQSMHVVVVLVVLDASSGT</sequence>
<evidence type="ECO:0000256" key="1">
    <source>
        <dbReference type="SAM" id="Phobius"/>
    </source>
</evidence>
<dbReference type="AlphaFoldDB" id="A0A225DLN9"/>
<comment type="caution">
    <text evidence="2">The sequence shown here is derived from an EMBL/GenBank/DDBJ whole genome shotgun (WGS) entry which is preliminary data.</text>
</comment>
<keyword evidence="1" id="KW-0472">Membrane</keyword>
<evidence type="ECO:0000313" key="3">
    <source>
        <dbReference type="Proteomes" id="UP000214646"/>
    </source>
</evidence>